<dbReference type="Gene3D" id="3.40.50.12710">
    <property type="match status" value="1"/>
</dbReference>
<proteinExistence type="predicted"/>
<accession>A0A4P6JVU4</accession>
<sequence length="418" mass="47810">MPHNLRERIASYWLPMPRSSAAAWLPRWRLICSLSTLADKFFMATTTTQLQQLILARIQQAGRMTFAEYMRMALYEPGYGYYVNGESHVGWQGDFYTSTDVADFFAHCMGRQLQSMWEKLGRPEPFTVLEQGAGRGDLAHGVQNWARQEAPELARALTYHTADIKSGQDALQAERLQALAPTVIISNELVDAFPVHIVEKHGAQLYELYVVEQEGRLGVLLDEPSSPEVANYLDSYKIPWRSFEDGWRAEINLDALTWMARTAQLLTTPVACPTRRGKRHGYILAIDYGEKARELYSRYRHYGTLACYYQHQLVEQPLARPGRQDITAHVNFSALINEGRRHGLHLSGYTTQREWLKAYGIDEELTRIRARDFAIIDTERSSDRGQAALLQWYNLRQRAAALTDPAGMGNFKVLILRH</sequence>
<evidence type="ECO:0000256" key="2">
    <source>
        <dbReference type="ARBA" id="ARBA00022679"/>
    </source>
</evidence>
<dbReference type="KEGG" id="kbs:EPA93_27395"/>
<dbReference type="Pfam" id="PF02636">
    <property type="entry name" value="Methyltransf_28"/>
    <property type="match status" value="1"/>
</dbReference>
<keyword evidence="2 3" id="KW-0808">Transferase</keyword>
<dbReference type="PANTHER" id="PTHR12049">
    <property type="entry name" value="PROTEIN ARGININE METHYLTRANSFERASE NDUFAF7, MITOCHONDRIAL"/>
    <property type="match status" value="1"/>
</dbReference>
<dbReference type="SUPFAM" id="SSF53335">
    <property type="entry name" value="S-adenosyl-L-methionine-dependent methyltransferases"/>
    <property type="match status" value="1"/>
</dbReference>
<dbReference type="AlphaFoldDB" id="A0A4P6JVU4"/>
<protein>
    <submittedName>
        <fullName evidence="3">SAM-dependent methyltransferase</fullName>
    </submittedName>
</protein>
<gene>
    <name evidence="3" type="ORF">EPA93_27395</name>
</gene>
<keyword evidence="1 3" id="KW-0489">Methyltransferase</keyword>
<dbReference type="InterPro" id="IPR038375">
    <property type="entry name" value="NDUFAF7_sf"/>
</dbReference>
<evidence type="ECO:0000256" key="1">
    <source>
        <dbReference type="ARBA" id="ARBA00022603"/>
    </source>
</evidence>
<dbReference type="InterPro" id="IPR003788">
    <property type="entry name" value="NDUFAF7"/>
</dbReference>
<dbReference type="InterPro" id="IPR029063">
    <property type="entry name" value="SAM-dependent_MTases_sf"/>
</dbReference>
<dbReference type="GO" id="GO:0035243">
    <property type="term" value="F:protein-arginine omega-N symmetric methyltransferase activity"/>
    <property type="evidence" value="ECO:0007669"/>
    <property type="project" value="TreeGrafter"/>
</dbReference>
<dbReference type="OrthoDB" id="9794208at2"/>
<dbReference type="GO" id="GO:0032259">
    <property type="term" value="P:methylation"/>
    <property type="evidence" value="ECO:0007669"/>
    <property type="project" value="UniProtKB-KW"/>
</dbReference>
<reference evidence="3 4" key="1">
    <citation type="submission" date="2019-01" db="EMBL/GenBank/DDBJ databases">
        <title>Ktedonosporobacter rubrisoli SCAWS-G2.</title>
        <authorList>
            <person name="Huang Y."/>
            <person name="Yan B."/>
        </authorList>
    </citation>
    <scope>NUCLEOTIDE SEQUENCE [LARGE SCALE GENOMIC DNA]</scope>
    <source>
        <strain evidence="3 4">SCAWS-G2</strain>
    </source>
</reference>
<organism evidence="3 4">
    <name type="scientific">Ktedonosporobacter rubrisoli</name>
    <dbReference type="NCBI Taxonomy" id="2509675"/>
    <lineage>
        <taxon>Bacteria</taxon>
        <taxon>Bacillati</taxon>
        <taxon>Chloroflexota</taxon>
        <taxon>Ktedonobacteria</taxon>
        <taxon>Ktedonobacterales</taxon>
        <taxon>Ktedonosporobacteraceae</taxon>
        <taxon>Ktedonosporobacter</taxon>
    </lineage>
</organism>
<evidence type="ECO:0000313" key="3">
    <source>
        <dbReference type="EMBL" id="QBD79503.1"/>
    </source>
</evidence>
<keyword evidence="4" id="KW-1185">Reference proteome</keyword>
<dbReference type="PANTHER" id="PTHR12049:SF7">
    <property type="entry name" value="PROTEIN ARGININE METHYLTRANSFERASE NDUFAF7, MITOCHONDRIAL"/>
    <property type="match status" value="1"/>
</dbReference>
<evidence type="ECO:0000313" key="4">
    <source>
        <dbReference type="Proteomes" id="UP000290365"/>
    </source>
</evidence>
<dbReference type="EMBL" id="CP035758">
    <property type="protein sequence ID" value="QBD79503.1"/>
    <property type="molecule type" value="Genomic_DNA"/>
</dbReference>
<dbReference type="Proteomes" id="UP000290365">
    <property type="component" value="Chromosome"/>
</dbReference>
<name>A0A4P6JVU4_KTERU</name>